<keyword evidence="7" id="KW-1185">Reference proteome</keyword>
<dbReference type="InterPro" id="IPR036451">
    <property type="entry name" value="CblAdoTrfase-like_sf"/>
</dbReference>
<sequence>MVFRRMLHARHLTLIRTYSGQKEYVYMNVRSLLKFGRKKNITISDLTNSTQKKPKEIELNIPESFSRLGDDGTSKTIDGNKLPKDNQVFNAIGATEELLSFLGLAREHSYESEQQYTDKLKRIQTIIIDISTAISRSSTNKATIPPIYTKELEDWIHEYSSNYHHQNNTLYRNNFILSCFNGGGVASASLHVARSICRKTERLLVPLVRQGSLDMEAQIYLNRLSDFLFTISRIAAKHDQRAETIYIPKPDEKVQAQ</sequence>
<dbReference type="AlphaFoldDB" id="A0AAV8YH00"/>
<dbReference type="InterPro" id="IPR016030">
    <property type="entry name" value="CblAdoTrfase-like"/>
</dbReference>
<evidence type="ECO:0000313" key="7">
    <source>
        <dbReference type="Proteomes" id="UP001162156"/>
    </source>
</evidence>
<accession>A0AAV8YH00</accession>
<dbReference type="InterPro" id="IPR029499">
    <property type="entry name" value="PduO-typ"/>
</dbReference>
<organism evidence="6 7">
    <name type="scientific">Rhamnusium bicolor</name>
    <dbReference type="NCBI Taxonomy" id="1586634"/>
    <lineage>
        <taxon>Eukaryota</taxon>
        <taxon>Metazoa</taxon>
        <taxon>Ecdysozoa</taxon>
        <taxon>Arthropoda</taxon>
        <taxon>Hexapoda</taxon>
        <taxon>Insecta</taxon>
        <taxon>Pterygota</taxon>
        <taxon>Neoptera</taxon>
        <taxon>Endopterygota</taxon>
        <taxon>Coleoptera</taxon>
        <taxon>Polyphaga</taxon>
        <taxon>Cucujiformia</taxon>
        <taxon>Chrysomeloidea</taxon>
        <taxon>Cerambycidae</taxon>
        <taxon>Lepturinae</taxon>
        <taxon>Rhagiini</taxon>
        <taxon>Rhamnusium</taxon>
    </lineage>
</organism>
<feature type="domain" description="Cobalamin adenosyltransferase-like" evidence="5">
    <location>
        <begin position="66"/>
        <end position="234"/>
    </location>
</feature>
<evidence type="ECO:0000256" key="4">
    <source>
        <dbReference type="RuleBase" id="RU366026"/>
    </source>
</evidence>
<dbReference type="PANTHER" id="PTHR12213:SF0">
    <property type="entry name" value="CORRINOID ADENOSYLTRANSFERASE MMAB"/>
    <property type="match status" value="1"/>
</dbReference>
<reference evidence="6" key="1">
    <citation type="journal article" date="2023" name="Insect Mol. Biol.">
        <title>Genome sequencing provides insights into the evolution of gene families encoding plant cell wall-degrading enzymes in longhorned beetles.</title>
        <authorList>
            <person name="Shin N.R."/>
            <person name="Okamura Y."/>
            <person name="Kirsch R."/>
            <person name="Pauchet Y."/>
        </authorList>
    </citation>
    <scope>NUCLEOTIDE SEQUENCE</scope>
    <source>
        <strain evidence="6">RBIC_L_NR</strain>
    </source>
</reference>
<dbReference type="Proteomes" id="UP001162156">
    <property type="component" value="Unassembled WGS sequence"/>
</dbReference>
<evidence type="ECO:0000259" key="5">
    <source>
        <dbReference type="Pfam" id="PF01923"/>
    </source>
</evidence>
<keyword evidence="3 4" id="KW-0067">ATP-binding</keyword>
<comment type="similarity">
    <text evidence="4">Belongs to the Cob(I)alamin adenosyltransferase family.</text>
</comment>
<dbReference type="Pfam" id="PF01923">
    <property type="entry name" value="Cob_adeno_trans"/>
    <property type="match status" value="1"/>
</dbReference>
<comment type="caution">
    <text evidence="6">The sequence shown here is derived from an EMBL/GenBank/DDBJ whole genome shotgun (WGS) entry which is preliminary data.</text>
</comment>
<protein>
    <recommendedName>
        <fullName evidence="5">Cobalamin adenosyltransferase-like domain-containing protein</fullName>
    </recommendedName>
</protein>
<proteinExistence type="inferred from homology"/>
<dbReference type="NCBIfam" id="TIGR00636">
    <property type="entry name" value="PduO_Nterm"/>
    <property type="match status" value="1"/>
</dbReference>
<evidence type="ECO:0000313" key="6">
    <source>
        <dbReference type="EMBL" id="KAJ8951032.1"/>
    </source>
</evidence>
<dbReference type="GO" id="GO:0005524">
    <property type="term" value="F:ATP binding"/>
    <property type="evidence" value="ECO:0007669"/>
    <property type="project" value="UniProtKB-UniRule"/>
</dbReference>
<dbReference type="SUPFAM" id="SSF89028">
    <property type="entry name" value="Cobalamin adenosyltransferase-like"/>
    <property type="match status" value="1"/>
</dbReference>
<dbReference type="GO" id="GO:0008817">
    <property type="term" value="F:corrinoid adenosyltransferase activity"/>
    <property type="evidence" value="ECO:0007669"/>
    <property type="project" value="TreeGrafter"/>
</dbReference>
<keyword evidence="1 4" id="KW-0808">Transferase</keyword>
<evidence type="ECO:0000256" key="2">
    <source>
        <dbReference type="ARBA" id="ARBA00022741"/>
    </source>
</evidence>
<dbReference type="EMBL" id="JANEYF010002135">
    <property type="protein sequence ID" value="KAJ8951032.1"/>
    <property type="molecule type" value="Genomic_DNA"/>
</dbReference>
<dbReference type="Gene3D" id="1.20.1200.10">
    <property type="entry name" value="Cobalamin adenosyltransferase-like"/>
    <property type="match status" value="1"/>
</dbReference>
<keyword evidence="2 4" id="KW-0547">Nucleotide-binding</keyword>
<gene>
    <name evidence="6" type="ORF">NQ314_007732</name>
</gene>
<dbReference type="PANTHER" id="PTHR12213">
    <property type="entry name" value="CORRINOID ADENOSYLTRANSFERASE"/>
    <property type="match status" value="1"/>
</dbReference>
<name>A0AAV8YH00_9CUCU</name>
<evidence type="ECO:0000256" key="1">
    <source>
        <dbReference type="ARBA" id="ARBA00022679"/>
    </source>
</evidence>
<evidence type="ECO:0000256" key="3">
    <source>
        <dbReference type="ARBA" id="ARBA00022840"/>
    </source>
</evidence>